<sequence>MNLYNFLLVTLLWTCRLQNIVLTENRVCETTEACLNCDGLGLSNRDFEKLEIFQHSFSRTKKDKISLVFLKRNQLTKVPWSGLVTIPSLSILYLNHNQIESFSPGTALRKLTKLTAIHLSFNRIQTLGEDELRIPAQNRLLLQVYLDNNPIHCDSRVLWLANISLHERSCRCFKECRKDVTCMQDCRVNCTENALNVHFHSDYISSITCISPKHMRGKLIHEMLTPENMLTDVVTATTMFNMANISTVNQPPTKKQNAEGILPKHDHDEHGPRGYRRPT</sequence>
<dbReference type="PANTHER" id="PTHR24369:SF210">
    <property type="entry name" value="CHAOPTIN-RELATED"/>
    <property type="match status" value="1"/>
</dbReference>
<dbReference type="AlphaFoldDB" id="A0A6P5A7N4"/>
<evidence type="ECO:0000256" key="1">
    <source>
        <dbReference type="ARBA" id="ARBA00022614"/>
    </source>
</evidence>
<dbReference type="OrthoDB" id="676979at2759"/>
<dbReference type="Pfam" id="PF13855">
    <property type="entry name" value="LRR_8"/>
    <property type="match status" value="1"/>
</dbReference>
<dbReference type="PROSITE" id="PS51450">
    <property type="entry name" value="LRR"/>
    <property type="match status" value="1"/>
</dbReference>
<dbReference type="RefSeq" id="XP_019642264.1">
    <property type="nucleotide sequence ID" value="XM_019786705.1"/>
</dbReference>
<protein>
    <submittedName>
        <fullName evidence="7">Leucine-rich repeat and fibronectin type III domain-containing protein 1-like</fullName>
    </submittedName>
</protein>
<feature type="compositionally biased region" description="Polar residues" evidence="4">
    <location>
        <begin position="245"/>
        <end position="255"/>
    </location>
</feature>
<evidence type="ECO:0000256" key="4">
    <source>
        <dbReference type="SAM" id="MobiDB-lite"/>
    </source>
</evidence>
<keyword evidence="3" id="KW-0677">Repeat</keyword>
<evidence type="ECO:0000313" key="7">
    <source>
        <dbReference type="RefSeq" id="XP_019642264.1"/>
    </source>
</evidence>
<accession>A0A6P5A7N4</accession>
<organism evidence="6 7">
    <name type="scientific">Branchiostoma belcheri</name>
    <name type="common">Amphioxus</name>
    <dbReference type="NCBI Taxonomy" id="7741"/>
    <lineage>
        <taxon>Eukaryota</taxon>
        <taxon>Metazoa</taxon>
        <taxon>Chordata</taxon>
        <taxon>Cephalochordata</taxon>
        <taxon>Leptocardii</taxon>
        <taxon>Amphioxiformes</taxon>
        <taxon>Branchiostomatidae</taxon>
        <taxon>Branchiostoma</taxon>
    </lineage>
</organism>
<dbReference type="GeneID" id="109483669"/>
<gene>
    <name evidence="7" type="primary">LOC109483669</name>
</gene>
<evidence type="ECO:0000256" key="5">
    <source>
        <dbReference type="SAM" id="SignalP"/>
    </source>
</evidence>
<dbReference type="Gene3D" id="3.80.10.10">
    <property type="entry name" value="Ribonuclease Inhibitor"/>
    <property type="match status" value="1"/>
</dbReference>
<feature type="signal peptide" evidence="5">
    <location>
        <begin position="1"/>
        <end position="23"/>
    </location>
</feature>
<keyword evidence="1" id="KW-0433">Leucine-rich repeat</keyword>
<name>A0A6P5A7N4_BRABE</name>
<evidence type="ECO:0000313" key="6">
    <source>
        <dbReference type="Proteomes" id="UP000515135"/>
    </source>
</evidence>
<dbReference type="InterPro" id="IPR050541">
    <property type="entry name" value="LRR_TM_domain-containing"/>
</dbReference>
<proteinExistence type="predicted"/>
<keyword evidence="2 5" id="KW-0732">Signal</keyword>
<evidence type="ECO:0000256" key="3">
    <source>
        <dbReference type="ARBA" id="ARBA00022737"/>
    </source>
</evidence>
<dbReference type="GO" id="GO:0005886">
    <property type="term" value="C:plasma membrane"/>
    <property type="evidence" value="ECO:0007669"/>
    <property type="project" value="TreeGrafter"/>
</dbReference>
<evidence type="ECO:0000256" key="2">
    <source>
        <dbReference type="ARBA" id="ARBA00022729"/>
    </source>
</evidence>
<dbReference type="KEGG" id="bbel:109483669"/>
<reference evidence="7" key="1">
    <citation type="submission" date="2025-08" db="UniProtKB">
        <authorList>
            <consortium name="RefSeq"/>
        </authorList>
    </citation>
    <scope>IDENTIFICATION</scope>
    <source>
        <tissue evidence="7">Gonad</tissue>
    </source>
</reference>
<dbReference type="InterPro" id="IPR032675">
    <property type="entry name" value="LRR_dom_sf"/>
</dbReference>
<dbReference type="Proteomes" id="UP000515135">
    <property type="component" value="Unplaced"/>
</dbReference>
<feature type="chain" id="PRO_5028333261" evidence="5">
    <location>
        <begin position="24"/>
        <end position="279"/>
    </location>
</feature>
<dbReference type="SUPFAM" id="SSF52058">
    <property type="entry name" value="L domain-like"/>
    <property type="match status" value="1"/>
</dbReference>
<keyword evidence="6" id="KW-1185">Reference proteome</keyword>
<feature type="region of interest" description="Disordered" evidence="4">
    <location>
        <begin position="245"/>
        <end position="279"/>
    </location>
</feature>
<dbReference type="InterPro" id="IPR001611">
    <property type="entry name" value="Leu-rich_rpt"/>
</dbReference>
<feature type="compositionally biased region" description="Basic and acidic residues" evidence="4">
    <location>
        <begin position="262"/>
        <end position="272"/>
    </location>
</feature>
<dbReference type="PANTHER" id="PTHR24369">
    <property type="entry name" value="ANTIGEN BSP, PUTATIVE-RELATED"/>
    <property type="match status" value="1"/>
</dbReference>